<comment type="caution">
    <text evidence="4">The sequence shown here is derived from an EMBL/GenBank/DDBJ whole genome shotgun (WGS) entry which is preliminary data.</text>
</comment>
<keyword evidence="2" id="KW-0560">Oxidoreductase</keyword>
<dbReference type="EMBL" id="WSFA01000024">
    <property type="protein sequence ID" value="NDL39464.1"/>
    <property type="molecule type" value="Genomic_DNA"/>
</dbReference>
<keyword evidence="1" id="KW-0223">Dioxygenase</keyword>
<dbReference type="InterPro" id="IPR014710">
    <property type="entry name" value="RmlC-like_jellyroll"/>
</dbReference>
<sequence length="151" mass="16991">MIVKKTFFSSGDFGKVPGELIEDKPTQLIHENVLNSEVSQDLNFSNERRHKVAMVNLPSKVLSMTLGGLQPGQSTRKHRHSYETIIYIVNGEGYSLIGEQHISWKAGDAIYVPVWAWHQHVNSSAINEVFYIACENAPMLQNLGLAVREEL</sequence>
<dbReference type="PANTHER" id="PTHR41517">
    <property type="entry name" value="1,2-DIOXYGENASE PROTEIN-RELATED"/>
    <property type="match status" value="1"/>
</dbReference>
<dbReference type="Proteomes" id="UP000479300">
    <property type="component" value="Unassembled WGS sequence"/>
</dbReference>
<dbReference type="InterPro" id="IPR011051">
    <property type="entry name" value="RmlC_Cupin_sf"/>
</dbReference>
<protein>
    <submittedName>
        <fullName evidence="4">Cupin domain-containing protein</fullName>
    </submittedName>
</protein>
<name>A0A6L9JN38_PHOLM</name>
<evidence type="ECO:0000259" key="3">
    <source>
        <dbReference type="Pfam" id="PF07883"/>
    </source>
</evidence>
<dbReference type="GO" id="GO:0051213">
    <property type="term" value="F:dioxygenase activity"/>
    <property type="evidence" value="ECO:0007669"/>
    <property type="project" value="UniProtKB-KW"/>
</dbReference>
<proteinExistence type="predicted"/>
<evidence type="ECO:0000256" key="1">
    <source>
        <dbReference type="ARBA" id="ARBA00022964"/>
    </source>
</evidence>
<dbReference type="PANTHER" id="PTHR41517:SF1">
    <property type="entry name" value="CUPIN"/>
    <property type="match status" value="1"/>
</dbReference>
<gene>
    <name evidence="4" type="ORF">GPY51_11980</name>
</gene>
<reference evidence="4 5" key="1">
    <citation type="submission" date="2019-12" db="EMBL/GenBank/DDBJ databases">
        <title>Engineering Photorhabdus to improve their lethality against agricultural pests.</title>
        <authorList>
            <person name="Machado R.A.R."/>
        </authorList>
    </citation>
    <scope>NUCLEOTIDE SEQUENCE [LARGE SCALE GENOMIC DNA]</scope>
    <source>
        <strain evidence="4 5">EN01</strain>
    </source>
</reference>
<organism evidence="4 5">
    <name type="scientific">Photorhabdus laumondii subsp. laumondii</name>
    <name type="common">Photorhabdus luminescens subsp. laumondii</name>
    <dbReference type="NCBI Taxonomy" id="141679"/>
    <lineage>
        <taxon>Bacteria</taxon>
        <taxon>Pseudomonadati</taxon>
        <taxon>Pseudomonadota</taxon>
        <taxon>Gammaproteobacteria</taxon>
        <taxon>Enterobacterales</taxon>
        <taxon>Morganellaceae</taxon>
        <taxon>Photorhabdus</taxon>
    </lineage>
</organism>
<evidence type="ECO:0000313" key="5">
    <source>
        <dbReference type="Proteomes" id="UP000479300"/>
    </source>
</evidence>
<evidence type="ECO:0000313" key="4">
    <source>
        <dbReference type="EMBL" id="NDL39464.1"/>
    </source>
</evidence>
<dbReference type="SUPFAM" id="SSF51182">
    <property type="entry name" value="RmlC-like cupins"/>
    <property type="match status" value="1"/>
</dbReference>
<dbReference type="InterPro" id="IPR013096">
    <property type="entry name" value="Cupin_2"/>
</dbReference>
<feature type="domain" description="Cupin type-2" evidence="3">
    <location>
        <begin position="69"/>
        <end position="124"/>
    </location>
</feature>
<dbReference type="Gene3D" id="2.60.120.10">
    <property type="entry name" value="Jelly Rolls"/>
    <property type="match status" value="1"/>
</dbReference>
<evidence type="ECO:0000256" key="2">
    <source>
        <dbReference type="ARBA" id="ARBA00023002"/>
    </source>
</evidence>
<dbReference type="Pfam" id="PF07883">
    <property type="entry name" value="Cupin_2"/>
    <property type="match status" value="1"/>
</dbReference>
<accession>A0A6L9JN38</accession>
<dbReference type="AlphaFoldDB" id="A0A6L9JN38"/>
<dbReference type="InterPro" id="IPR047183">
    <property type="entry name" value="GDO-like"/>
</dbReference>